<reference evidence="2 3" key="1">
    <citation type="journal article" date="2012" name="Genome Biol.">
        <title>Genome and low-iron response of an oceanic diatom adapted to chronic iron limitation.</title>
        <authorList>
            <person name="Lommer M."/>
            <person name="Specht M."/>
            <person name="Roy A.S."/>
            <person name="Kraemer L."/>
            <person name="Andreson R."/>
            <person name="Gutowska M.A."/>
            <person name="Wolf J."/>
            <person name="Bergner S.V."/>
            <person name="Schilhabel M.B."/>
            <person name="Klostermeier U.C."/>
            <person name="Beiko R.G."/>
            <person name="Rosenstiel P."/>
            <person name="Hippler M."/>
            <person name="Laroche J."/>
        </authorList>
    </citation>
    <scope>NUCLEOTIDE SEQUENCE [LARGE SCALE GENOMIC DNA]</scope>
    <source>
        <strain evidence="2 3">CCMP1005</strain>
    </source>
</reference>
<keyword evidence="1" id="KW-0812">Transmembrane</keyword>
<accession>K0TFY6</accession>
<evidence type="ECO:0000256" key="1">
    <source>
        <dbReference type="SAM" id="Phobius"/>
    </source>
</evidence>
<dbReference type="InterPro" id="IPR006461">
    <property type="entry name" value="PLAC_motif_containing"/>
</dbReference>
<dbReference type="EMBL" id="AGNL01005696">
    <property type="protein sequence ID" value="EJK72526.1"/>
    <property type="molecule type" value="Genomic_DNA"/>
</dbReference>
<feature type="transmembrane region" description="Helical" evidence="1">
    <location>
        <begin position="139"/>
        <end position="161"/>
    </location>
</feature>
<gene>
    <name evidence="2" type="ORF">THAOC_05936</name>
</gene>
<keyword evidence="1" id="KW-1133">Transmembrane helix</keyword>
<dbReference type="OrthoDB" id="44178at2759"/>
<keyword evidence="3" id="KW-1185">Reference proteome</keyword>
<dbReference type="OMA" id="MAICCAP"/>
<dbReference type="eggNOG" id="ENOG502SRZR">
    <property type="taxonomic scope" value="Eukaryota"/>
</dbReference>
<keyword evidence="1" id="KW-0472">Membrane</keyword>
<proteinExistence type="predicted"/>
<evidence type="ECO:0000313" key="2">
    <source>
        <dbReference type="EMBL" id="EJK72526.1"/>
    </source>
</evidence>
<evidence type="ECO:0008006" key="4">
    <source>
        <dbReference type="Google" id="ProtNLM"/>
    </source>
</evidence>
<dbReference type="Pfam" id="PF04749">
    <property type="entry name" value="PLAC8"/>
    <property type="match status" value="1"/>
</dbReference>
<organism evidence="2 3">
    <name type="scientific">Thalassiosira oceanica</name>
    <name type="common">Marine diatom</name>
    <dbReference type="NCBI Taxonomy" id="159749"/>
    <lineage>
        <taxon>Eukaryota</taxon>
        <taxon>Sar</taxon>
        <taxon>Stramenopiles</taxon>
        <taxon>Ochrophyta</taxon>
        <taxon>Bacillariophyta</taxon>
        <taxon>Coscinodiscophyceae</taxon>
        <taxon>Thalassiosirophycidae</taxon>
        <taxon>Thalassiosirales</taxon>
        <taxon>Thalassiosiraceae</taxon>
        <taxon>Thalassiosira</taxon>
    </lineage>
</organism>
<name>K0TFY6_THAOC</name>
<dbReference type="Proteomes" id="UP000266841">
    <property type="component" value="Unassembled WGS sequence"/>
</dbReference>
<sequence>MSTTKQDYEPMAVAMPTAVKGVPMVEVSAPSDLPGGYVFDAVANGQTFSVTVPAGGVSRGQTFSAPFVPGGGGVSASVPEGRWKDDLCDCCMFGCCHPALWMGIPARTSPKPLEVELARLLKGYIDPSTGLPIEGSPYWAIYAVNLAFSCAVGIFSIYVILKTRQHIRESSGIPEESCQGCEDCCCATWCGCCTVLQMARHTAEYKTYAGQCCSETGLPVSAPQLQFGGAHIV</sequence>
<comment type="caution">
    <text evidence="2">The sequence shown here is derived from an EMBL/GenBank/DDBJ whole genome shotgun (WGS) entry which is preliminary data.</text>
</comment>
<protein>
    <recommendedName>
        <fullName evidence="4">PLAC8 family protein</fullName>
    </recommendedName>
</protein>
<evidence type="ECO:0000313" key="3">
    <source>
        <dbReference type="Proteomes" id="UP000266841"/>
    </source>
</evidence>
<dbReference type="AlphaFoldDB" id="K0TFY6"/>